<protein>
    <recommendedName>
        <fullName evidence="7">AA1-like domain-containing protein</fullName>
    </recommendedName>
</protein>
<keyword evidence="9" id="KW-1185">Reference proteome</keyword>
<keyword evidence="4 5" id="KW-1015">Disulfide bond</keyword>
<evidence type="ECO:0000259" key="7">
    <source>
        <dbReference type="PROSITE" id="PS51895"/>
    </source>
</evidence>
<comment type="subcellular location">
    <subcellularLocation>
        <location evidence="1">Secreted</location>
    </subcellularLocation>
</comment>
<dbReference type="RefSeq" id="XP_066632883.1">
    <property type="nucleotide sequence ID" value="XM_066777041.1"/>
</dbReference>
<feature type="chain" id="PRO_5046773786" description="AA1-like domain-containing protein" evidence="6">
    <location>
        <begin position="21"/>
        <end position="132"/>
    </location>
</feature>
<comment type="caution">
    <text evidence="8">The sequence shown here is derived from an EMBL/GenBank/DDBJ whole genome shotgun (WGS) entry which is preliminary data.</text>
</comment>
<evidence type="ECO:0000256" key="5">
    <source>
        <dbReference type="PROSITE-ProRule" id="PRU01243"/>
    </source>
</evidence>
<comment type="caution">
    <text evidence="5">Lacks conserved residue(s) required for the propagation of feature annotation.</text>
</comment>
<dbReference type="Pfam" id="PF16541">
    <property type="entry name" value="AltA1"/>
    <property type="match status" value="1"/>
</dbReference>
<accession>A0ABR3CK47</accession>
<dbReference type="EMBL" id="JAJVCZ030000005">
    <property type="protein sequence ID" value="KAL0259854.1"/>
    <property type="molecule type" value="Genomic_DNA"/>
</dbReference>
<reference evidence="8 9" key="1">
    <citation type="submission" date="2024-02" db="EMBL/GenBank/DDBJ databases">
        <title>De novo assembly and annotation of 12 fungi associated with fruit tree decline syndrome in Ontario, Canada.</title>
        <authorList>
            <person name="Sulman M."/>
            <person name="Ellouze W."/>
            <person name="Ilyukhin E."/>
        </authorList>
    </citation>
    <scope>NUCLEOTIDE SEQUENCE [LARGE SCALE GENOMIC DNA]</scope>
    <source>
        <strain evidence="8 9">FDS-637</strain>
    </source>
</reference>
<dbReference type="Gene3D" id="2.40.350.20">
    <property type="match status" value="1"/>
</dbReference>
<dbReference type="InterPro" id="IPR032382">
    <property type="entry name" value="AltA1"/>
</dbReference>
<organism evidence="8 9">
    <name type="scientific">Diplodia seriata</name>
    <dbReference type="NCBI Taxonomy" id="420778"/>
    <lineage>
        <taxon>Eukaryota</taxon>
        <taxon>Fungi</taxon>
        <taxon>Dikarya</taxon>
        <taxon>Ascomycota</taxon>
        <taxon>Pezizomycotina</taxon>
        <taxon>Dothideomycetes</taxon>
        <taxon>Dothideomycetes incertae sedis</taxon>
        <taxon>Botryosphaeriales</taxon>
        <taxon>Botryosphaeriaceae</taxon>
        <taxon>Diplodia</taxon>
    </lineage>
</organism>
<evidence type="ECO:0000313" key="8">
    <source>
        <dbReference type="EMBL" id="KAL0259854.1"/>
    </source>
</evidence>
<gene>
    <name evidence="8" type="ORF">SLS55_005594</name>
</gene>
<evidence type="ECO:0000256" key="3">
    <source>
        <dbReference type="ARBA" id="ARBA00022729"/>
    </source>
</evidence>
<name>A0ABR3CK47_9PEZI</name>
<dbReference type="Proteomes" id="UP001430584">
    <property type="component" value="Unassembled WGS sequence"/>
</dbReference>
<proteinExistence type="predicted"/>
<evidence type="ECO:0000256" key="4">
    <source>
        <dbReference type="ARBA" id="ARBA00023157"/>
    </source>
</evidence>
<keyword evidence="3 6" id="KW-0732">Signal</keyword>
<evidence type="ECO:0000256" key="1">
    <source>
        <dbReference type="ARBA" id="ARBA00004613"/>
    </source>
</evidence>
<dbReference type="PROSITE" id="PS51895">
    <property type="entry name" value="AA1"/>
    <property type="match status" value="1"/>
</dbReference>
<keyword evidence="2" id="KW-0964">Secreted</keyword>
<sequence length="132" mass="13636">MRFFATVATAAAVFGAAAFADETVQLKDITVRVTGSEPQAASFTAQPDNVTCSATTPDDLKNVAVCGDSAYRFGLKNGSNGFWALTVYKQTAPAAGLSATKEIQPTHCHAGGNGADDNVCDVADTDITLKSD</sequence>
<evidence type="ECO:0000256" key="6">
    <source>
        <dbReference type="SAM" id="SignalP"/>
    </source>
</evidence>
<feature type="domain" description="AA1-like" evidence="7">
    <location>
        <begin position="19"/>
        <end position="132"/>
    </location>
</feature>
<feature type="disulfide bond" evidence="5">
    <location>
        <begin position="108"/>
        <end position="120"/>
    </location>
</feature>
<feature type="signal peptide" evidence="6">
    <location>
        <begin position="1"/>
        <end position="20"/>
    </location>
</feature>
<evidence type="ECO:0000313" key="9">
    <source>
        <dbReference type="Proteomes" id="UP001430584"/>
    </source>
</evidence>
<evidence type="ECO:0000256" key="2">
    <source>
        <dbReference type="ARBA" id="ARBA00022525"/>
    </source>
</evidence>
<dbReference type="GeneID" id="92009679"/>